<accession>A0A4S4K9F0</accession>
<dbReference type="AlphaFoldDB" id="A0A4S4K9F0"/>
<evidence type="ECO:0000313" key="3">
    <source>
        <dbReference type="Proteomes" id="UP000309038"/>
    </source>
</evidence>
<proteinExistence type="predicted"/>
<keyword evidence="1" id="KW-1133">Transmembrane helix</keyword>
<name>A0A4S4K9F0_9APHY</name>
<dbReference type="EMBL" id="SGPJ01000555">
    <property type="protein sequence ID" value="THG93857.1"/>
    <property type="molecule type" value="Genomic_DNA"/>
</dbReference>
<feature type="transmembrane region" description="Helical" evidence="1">
    <location>
        <begin position="44"/>
        <end position="61"/>
    </location>
</feature>
<keyword evidence="3" id="KW-1185">Reference proteome</keyword>
<reference evidence="2 3" key="1">
    <citation type="submission" date="2019-02" db="EMBL/GenBank/DDBJ databases">
        <title>Genome sequencing of the rare red list fungi Phlebia centrifuga.</title>
        <authorList>
            <person name="Buettner E."/>
            <person name="Kellner H."/>
        </authorList>
    </citation>
    <scope>NUCLEOTIDE SEQUENCE [LARGE SCALE GENOMIC DNA]</scope>
    <source>
        <strain evidence="2 3">DSM 108282</strain>
    </source>
</reference>
<evidence type="ECO:0000313" key="2">
    <source>
        <dbReference type="EMBL" id="THG93857.1"/>
    </source>
</evidence>
<gene>
    <name evidence="2" type="ORF">EW026_g7489</name>
</gene>
<protein>
    <submittedName>
        <fullName evidence="2">Uncharacterized protein</fullName>
    </submittedName>
</protein>
<comment type="caution">
    <text evidence="2">The sequence shown here is derived from an EMBL/GenBank/DDBJ whole genome shotgun (WGS) entry which is preliminary data.</text>
</comment>
<keyword evidence="1" id="KW-0472">Membrane</keyword>
<dbReference type="Proteomes" id="UP000309038">
    <property type="component" value="Unassembled WGS sequence"/>
</dbReference>
<sequence length="74" mass="7948">MLLRKRSSTVKRSNSILCMLMIYGVSTGALTGVCALMALMALMAYAAFGNTLIFAGLLFVLQKCAYNMTSPTDS</sequence>
<evidence type="ECO:0000256" key="1">
    <source>
        <dbReference type="SAM" id="Phobius"/>
    </source>
</evidence>
<keyword evidence="1" id="KW-0812">Transmembrane</keyword>
<organism evidence="2 3">
    <name type="scientific">Hermanssonia centrifuga</name>
    <dbReference type="NCBI Taxonomy" id="98765"/>
    <lineage>
        <taxon>Eukaryota</taxon>
        <taxon>Fungi</taxon>
        <taxon>Dikarya</taxon>
        <taxon>Basidiomycota</taxon>
        <taxon>Agaricomycotina</taxon>
        <taxon>Agaricomycetes</taxon>
        <taxon>Polyporales</taxon>
        <taxon>Meruliaceae</taxon>
        <taxon>Hermanssonia</taxon>
    </lineage>
</organism>
<feature type="transmembrane region" description="Helical" evidence="1">
    <location>
        <begin position="20"/>
        <end position="38"/>
    </location>
</feature>